<geneLocation type="plasmid" evidence="2 3">
    <name>unnamed2</name>
</geneLocation>
<evidence type="ECO:0000259" key="1">
    <source>
        <dbReference type="Pfam" id="PF13672"/>
    </source>
</evidence>
<dbReference type="InterPro" id="IPR036457">
    <property type="entry name" value="PPM-type-like_dom_sf"/>
</dbReference>
<organism evidence="2 3">
    <name type="scientific">Azotobacter chroococcum</name>
    <dbReference type="NCBI Taxonomy" id="353"/>
    <lineage>
        <taxon>Bacteria</taxon>
        <taxon>Pseudomonadati</taxon>
        <taxon>Pseudomonadota</taxon>
        <taxon>Gammaproteobacteria</taxon>
        <taxon>Pseudomonadales</taxon>
        <taxon>Pseudomonadaceae</taxon>
        <taxon>Azotobacter</taxon>
    </lineage>
</organism>
<dbReference type="SUPFAM" id="SSF81606">
    <property type="entry name" value="PP2C-like"/>
    <property type="match status" value="1"/>
</dbReference>
<dbReference type="EMBL" id="CP066312">
    <property type="protein sequence ID" value="QQE91319.1"/>
    <property type="molecule type" value="Genomic_DNA"/>
</dbReference>
<evidence type="ECO:0000313" key="2">
    <source>
        <dbReference type="EMBL" id="QQE91319.1"/>
    </source>
</evidence>
<gene>
    <name evidence="2" type="ORF">GKQ51_23450</name>
</gene>
<keyword evidence="2" id="KW-0614">Plasmid</keyword>
<feature type="domain" description="PPM-type phosphatase" evidence="1">
    <location>
        <begin position="15"/>
        <end position="224"/>
    </location>
</feature>
<evidence type="ECO:0000313" key="3">
    <source>
        <dbReference type="Proteomes" id="UP000596192"/>
    </source>
</evidence>
<dbReference type="Pfam" id="PF13672">
    <property type="entry name" value="PP2C_2"/>
    <property type="match status" value="1"/>
</dbReference>
<name>A0AAQ0C1Q5_9GAMM</name>
<sequence>MRLWKPAPACSIFSSQDAALAGSDPRPWLLLADGAGSSAVSELGARGVVSGLNCLLHTLDRQVATLLDAEQTPAPEEGRRLALLLVKHARGLLADLAAEHRRPLKDFRCTLLLAIPGQRHLLWLKIGDGALVIERTQAAAAPGREQPAGLETLGRAGKGEFANQTTFVDEQLQPDDVQSGLLSMEGIGGVALMSDGAADRLVSRDGRQVSGQLGQWFQALREGRLKRRGLTQRFYAEDFTDKTGGDDCSITLTARPLRP</sequence>
<reference evidence="2 3" key="1">
    <citation type="submission" date="2020-12" db="EMBL/GenBank/DDBJ databases">
        <title>Genomic Analysis and Response surface optimization of nitrogen-fixing conditions for A. chroococcum strain HR1, Isolation from rhizosphere soil.</title>
        <authorList>
            <person name="Li J."/>
            <person name="Yang H."/>
            <person name="Liu H."/>
            <person name="Wang C."/>
            <person name="Tian Y."/>
            <person name="Lu X.Y."/>
        </authorList>
    </citation>
    <scope>NUCLEOTIDE SEQUENCE [LARGE SCALE GENOMIC DNA]</scope>
    <source>
        <strain evidence="2 3">HR1</strain>
        <plasmid evidence="2 3">unnamed2</plasmid>
    </source>
</reference>
<proteinExistence type="predicted"/>
<accession>A0AAQ0C1Q5</accession>
<protein>
    <submittedName>
        <fullName evidence="2">Protein phosphatase 2C domain-containing protein</fullName>
    </submittedName>
</protein>
<dbReference type="AlphaFoldDB" id="A0AAQ0C1Q5"/>
<dbReference type="InterPro" id="IPR001932">
    <property type="entry name" value="PPM-type_phosphatase-like_dom"/>
</dbReference>
<dbReference type="Proteomes" id="UP000596192">
    <property type="component" value="Plasmid unnamed2"/>
</dbReference>